<dbReference type="GO" id="GO:0003677">
    <property type="term" value="F:DNA binding"/>
    <property type="evidence" value="ECO:0007669"/>
    <property type="project" value="UniProtKB-UniRule"/>
</dbReference>
<keyword evidence="9" id="KW-1185">Reference proteome</keyword>
<feature type="compositionally biased region" description="Polar residues" evidence="6">
    <location>
        <begin position="591"/>
        <end position="600"/>
    </location>
</feature>
<dbReference type="PROSITE" id="PS00027">
    <property type="entry name" value="HOMEOBOX_1"/>
    <property type="match status" value="1"/>
</dbReference>
<keyword evidence="3 4" id="KW-0539">Nucleus</keyword>
<evidence type="ECO:0000256" key="6">
    <source>
        <dbReference type="SAM" id="MobiDB-lite"/>
    </source>
</evidence>
<feature type="compositionally biased region" description="Polar residues" evidence="6">
    <location>
        <begin position="478"/>
        <end position="489"/>
    </location>
</feature>
<feature type="compositionally biased region" description="Basic and acidic residues" evidence="6">
    <location>
        <begin position="758"/>
        <end position="769"/>
    </location>
</feature>
<proteinExistence type="predicted"/>
<evidence type="ECO:0000256" key="4">
    <source>
        <dbReference type="PROSITE-ProRule" id="PRU00108"/>
    </source>
</evidence>
<dbReference type="Pfam" id="PF00046">
    <property type="entry name" value="Homeodomain"/>
    <property type="match status" value="1"/>
</dbReference>
<sequence length="1050" mass="113596">MDVQKLKDLRQRVARSRARFETIHETHFGSSNPPAPLTVDIDIPPLQLVIPPAIQAQLEEYLLTIRASEIISKQFDKVVQDYVDQFEESSRKLAQIPQLRSHRLHFIQKLRVGLQNHFETHGLPKIMEKVVEYAKEHPSRSSPPPTPPSVPPYQPPVPFNNEYTPILETYFQYDPYPSARDRQIIADRSGMQTRQIEVWFQNHRKRARQQGIRLPPRRPSGAIAPPGLDTSNSSDTSNTSNTLDQLFGTKAKMLDLFNINFDLKGGSESSNGTTALTKSKGSLRAMGSGKTPNDPIQIDTADMTSSSHLHMPDSLNSLHGMTTTSGMTITPAGNGISILEPIDVVERMVREKAGGKAGRKERMRKKEEEGREMWEEKDKFLSIIAPPSFLPLTPSSQNPLDFVISNVSSTSPTSTPTSVFPAPFIRPSPELQFRYRVAPSSLSSSSSPPTSPTSSSSLFSNNEPSTITGTTRPLLPSPTWTRLAPSTSYEVPPPPTSITPRFSSSRSSKAKQGKMGKNDKIGKNENDTIGKRLSQEDLQTQARQLEEAEDLMLERAWFWSIDDNEDEDVVVQSRALPLLSLNSEKSKQSGDNESAVTGINTTTATSSAKSVKSSTAKSKAKSILEALGIGSDAATCAYTYVLPKAPFWALVQQGGSLVSSFSASTFASSSSTAFPLSLNDTNKNTDPGMDMEISVSSSHGRSRGNKTGSRKPAALGPKRKPKNAPTTKMKTKGKVRERGIMREGSGYSSHGSGSSSPEPEHPRDVHRFGSDSSLGSTSSSSSYSSTSSTSSSYSLPQTPPPTGIVEKHDSVRNVGGDDSILPTSSTTSVPSKITSRPIPIPTSSVPKGFPEGFIPFSNTDMGMMGMGMDMAMGIAMAKYPLASSPVQGSQSSRPSGSQHQSQQSQSQTQYHNPQPQEFPIGFGYAFGNPYNTSHSTNTNNTTNNSNSNNTNNSNDLTTSSSFDMGSMGMDMDALNALMDGYNNSMGGSSFSVNPNTSMNPNPNNSMNGNMNMFGVNPYLNTMTMNIGSMGTGMGGGMGIGIYPTSNGWSL</sequence>
<feature type="compositionally biased region" description="Basic and acidic residues" evidence="6">
    <location>
        <begin position="516"/>
        <end position="535"/>
    </location>
</feature>
<keyword evidence="2 4" id="KW-0371">Homeobox</keyword>
<dbReference type="GO" id="GO:0000981">
    <property type="term" value="F:DNA-binding transcription factor activity, RNA polymerase II-specific"/>
    <property type="evidence" value="ECO:0007669"/>
    <property type="project" value="InterPro"/>
</dbReference>
<evidence type="ECO:0000256" key="3">
    <source>
        <dbReference type="ARBA" id="ARBA00023242"/>
    </source>
</evidence>
<evidence type="ECO:0000313" key="8">
    <source>
        <dbReference type="EMBL" id="KAJ4485857.1"/>
    </source>
</evidence>
<evidence type="ECO:0000256" key="2">
    <source>
        <dbReference type="ARBA" id="ARBA00023155"/>
    </source>
</evidence>
<feature type="region of interest" description="Disordered" evidence="6">
    <location>
        <begin position="134"/>
        <end position="158"/>
    </location>
</feature>
<reference evidence="8" key="1">
    <citation type="submission" date="2022-08" db="EMBL/GenBank/DDBJ databases">
        <title>A Global Phylogenomic Analysis of the Shiitake Genus Lentinula.</title>
        <authorList>
            <consortium name="DOE Joint Genome Institute"/>
            <person name="Sierra-Patev S."/>
            <person name="Min B."/>
            <person name="Naranjo-Ortiz M."/>
            <person name="Looney B."/>
            <person name="Konkel Z."/>
            <person name="Slot J.C."/>
            <person name="Sakamoto Y."/>
            <person name="Steenwyk J.L."/>
            <person name="Rokas A."/>
            <person name="Carro J."/>
            <person name="Camarero S."/>
            <person name="Ferreira P."/>
            <person name="Molpeceres G."/>
            <person name="Ruiz-Duenas F.J."/>
            <person name="Serrano A."/>
            <person name="Henrissat B."/>
            <person name="Drula E."/>
            <person name="Hughes K.W."/>
            <person name="Mata J.L."/>
            <person name="Ishikawa N.K."/>
            <person name="Vargas-Isla R."/>
            <person name="Ushijima S."/>
            <person name="Smith C.A."/>
            <person name="Ahrendt S."/>
            <person name="Andreopoulos W."/>
            <person name="He G."/>
            <person name="Labutti K."/>
            <person name="Lipzen A."/>
            <person name="Ng V."/>
            <person name="Riley R."/>
            <person name="Sandor L."/>
            <person name="Barry K."/>
            <person name="Martinez A.T."/>
            <person name="Xiao Y."/>
            <person name="Gibbons J.G."/>
            <person name="Terashima K."/>
            <person name="Grigoriev I.V."/>
            <person name="Hibbett D.S."/>
        </authorList>
    </citation>
    <scope>NUCLEOTIDE SEQUENCE</scope>
    <source>
        <strain evidence="8">JLM2183</strain>
    </source>
</reference>
<protein>
    <recommendedName>
        <fullName evidence="7">Homeobox domain-containing protein</fullName>
    </recommendedName>
</protein>
<organism evidence="8 9">
    <name type="scientific">Lentinula aciculospora</name>
    <dbReference type="NCBI Taxonomy" id="153920"/>
    <lineage>
        <taxon>Eukaryota</taxon>
        <taxon>Fungi</taxon>
        <taxon>Dikarya</taxon>
        <taxon>Basidiomycota</taxon>
        <taxon>Agaricomycotina</taxon>
        <taxon>Agaricomycetes</taxon>
        <taxon>Agaricomycetidae</taxon>
        <taxon>Agaricales</taxon>
        <taxon>Marasmiineae</taxon>
        <taxon>Omphalotaceae</taxon>
        <taxon>Lentinula</taxon>
    </lineage>
</organism>
<feature type="compositionally biased region" description="Low complexity" evidence="6">
    <location>
        <begin position="498"/>
        <end position="507"/>
    </location>
</feature>
<dbReference type="EMBL" id="JAOTPV010000003">
    <property type="protein sequence ID" value="KAJ4485857.1"/>
    <property type="molecule type" value="Genomic_DNA"/>
</dbReference>
<comment type="subcellular location">
    <subcellularLocation>
        <location evidence="4 5">Nucleus</location>
    </subcellularLocation>
</comment>
<comment type="caution">
    <text evidence="8">The sequence shown here is derived from an EMBL/GenBank/DDBJ whole genome shotgun (WGS) entry which is preliminary data.</text>
</comment>
<keyword evidence="1 4" id="KW-0238">DNA-binding</keyword>
<dbReference type="GO" id="GO:0005634">
    <property type="term" value="C:nucleus"/>
    <property type="evidence" value="ECO:0007669"/>
    <property type="project" value="UniProtKB-SubCell"/>
</dbReference>
<accession>A0A9W9ALM5</accession>
<feature type="region of interest" description="Disordered" evidence="6">
    <location>
        <begin position="671"/>
        <end position="846"/>
    </location>
</feature>
<feature type="compositionally biased region" description="Pro residues" evidence="6">
    <location>
        <begin position="141"/>
        <end position="158"/>
    </location>
</feature>
<feature type="compositionally biased region" description="Polar residues" evidence="6">
    <location>
        <begin position="821"/>
        <end position="834"/>
    </location>
</feature>
<evidence type="ECO:0000256" key="1">
    <source>
        <dbReference type="ARBA" id="ARBA00023125"/>
    </source>
</evidence>
<gene>
    <name evidence="8" type="ORF">J3R30DRAFT_3401573</name>
</gene>
<dbReference type="CDD" id="cd00086">
    <property type="entry name" value="homeodomain"/>
    <property type="match status" value="1"/>
</dbReference>
<feature type="compositionally biased region" description="Low complexity" evidence="6">
    <location>
        <begin position="228"/>
        <end position="242"/>
    </location>
</feature>
<feature type="compositionally biased region" description="Low complexity" evidence="6">
    <location>
        <begin position="770"/>
        <end position="795"/>
    </location>
</feature>
<dbReference type="OrthoDB" id="6159439at2759"/>
<dbReference type="InterPro" id="IPR017970">
    <property type="entry name" value="Homeobox_CS"/>
</dbReference>
<feature type="compositionally biased region" description="Polar residues" evidence="6">
    <location>
        <begin position="459"/>
        <end position="471"/>
    </location>
</feature>
<feature type="compositionally biased region" description="Low complexity" evidence="6">
    <location>
        <begin position="931"/>
        <end position="962"/>
    </location>
</feature>
<dbReference type="Gene3D" id="1.10.10.60">
    <property type="entry name" value="Homeodomain-like"/>
    <property type="match status" value="1"/>
</dbReference>
<dbReference type="PROSITE" id="PS50071">
    <property type="entry name" value="HOMEOBOX_2"/>
    <property type="match status" value="1"/>
</dbReference>
<evidence type="ECO:0000259" key="7">
    <source>
        <dbReference type="PROSITE" id="PS50071"/>
    </source>
</evidence>
<dbReference type="Proteomes" id="UP001150266">
    <property type="component" value="Unassembled WGS sequence"/>
</dbReference>
<feature type="domain" description="Homeobox" evidence="7">
    <location>
        <begin position="159"/>
        <end position="210"/>
    </location>
</feature>
<feature type="compositionally biased region" description="Low complexity" evidence="6">
    <location>
        <begin position="883"/>
        <end position="909"/>
    </location>
</feature>
<feature type="compositionally biased region" description="Low complexity" evidence="6">
    <location>
        <begin position="744"/>
        <end position="756"/>
    </location>
</feature>
<dbReference type="AlphaFoldDB" id="A0A9W9ALM5"/>
<feature type="DNA-binding region" description="Homeobox" evidence="4">
    <location>
        <begin position="161"/>
        <end position="211"/>
    </location>
</feature>
<evidence type="ECO:0000256" key="5">
    <source>
        <dbReference type="RuleBase" id="RU000682"/>
    </source>
</evidence>
<dbReference type="InterPro" id="IPR009057">
    <property type="entry name" value="Homeodomain-like_sf"/>
</dbReference>
<feature type="region of interest" description="Disordered" evidence="6">
    <location>
        <begin position="207"/>
        <end position="242"/>
    </location>
</feature>
<dbReference type="SUPFAM" id="SSF46689">
    <property type="entry name" value="Homeodomain-like"/>
    <property type="match status" value="1"/>
</dbReference>
<name>A0A9W9ALM5_9AGAR</name>
<feature type="compositionally biased region" description="Low complexity" evidence="6">
    <location>
        <begin position="601"/>
        <end position="612"/>
    </location>
</feature>
<feature type="region of interest" description="Disordered" evidence="6">
    <location>
        <begin position="583"/>
        <end position="612"/>
    </location>
</feature>
<dbReference type="SMART" id="SM00389">
    <property type="entry name" value="HOX"/>
    <property type="match status" value="1"/>
</dbReference>
<feature type="compositionally biased region" description="Low complexity" evidence="6">
    <location>
        <begin position="439"/>
        <end position="458"/>
    </location>
</feature>
<feature type="region of interest" description="Disordered" evidence="6">
    <location>
        <begin position="883"/>
        <end position="962"/>
    </location>
</feature>
<feature type="region of interest" description="Disordered" evidence="6">
    <location>
        <begin position="439"/>
        <end position="537"/>
    </location>
</feature>
<evidence type="ECO:0000313" key="9">
    <source>
        <dbReference type="Proteomes" id="UP001150266"/>
    </source>
</evidence>
<dbReference type="InterPro" id="IPR001356">
    <property type="entry name" value="HD"/>
</dbReference>